<dbReference type="PRINTS" id="PR00081">
    <property type="entry name" value="GDHRDH"/>
</dbReference>
<evidence type="ECO:0000313" key="6">
    <source>
        <dbReference type="Proteomes" id="UP001209878"/>
    </source>
</evidence>
<dbReference type="InterPro" id="IPR057326">
    <property type="entry name" value="KR_dom"/>
</dbReference>
<organism evidence="5 6">
    <name type="scientific">Ridgeia piscesae</name>
    <name type="common">Tubeworm</name>
    <dbReference type="NCBI Taxonomy" id="27915"/>
    <lineage>
        <taxon>Eukaryota</taxon>
        <taxon>Metazoa</taxon>
        <taxon>Spiralia</taxon>
        <taxon>Lophotrochozoa</taxon>
        <taxon>Annelida</taxon>
        <taxon>Polychaeta</taxon>
        <taxon>Sedentaria</taxon>
        <taxon>Canalipalpata</taxon>
        <taxon>Sabellida</taxon>
        <taxon>Siboglinidae</taxon>
        <taxon>Ridgeia</taxon>
    </lineage>
</organism>
<evidence type="ECO:0000256" key="2">
    <source>
        <dbReference type="RuleBase" id="RU000363"/>
    </source>
</evidence>
<keyword evidence="3" id="KW-0812">Transmembrane</keyword>
<dbReference type="SUPFAM" id="SSF51735">
    <property type="entry name" value="NAD(P)-binding Rossmann-fold domains"/>
    <property type="match status" value="1"/>
</dbReference>
<evidence type="ECO:0000313" key="5">
    <source>
        <dbReference type="EMBL" id="KAK2188664.1"/>
    </source>
</evidence>
<accession>A0AAD9P5Y8</accession>
<keyword evidence="3" id="KW-0472">Membrane</keyword>
<protein>
    <recommendedName>
        <fullName evidence="4">Ketoreductase domain-containing protein</fullName>
    </recommendedName>
</protein>
<comment type="similarity">
    <text evidence="2">Belongs to the short-chain dehydrogenases/reductases (SDR) family.</text>
</comment>
<sequence>MEWYAWIVLLWVVYILVQLGRLAFGDADLSLLWKETFGKKPAVLKGQVVWITGASSGIGEHLAYELAQAGCRLVLSARREEELERVKKQCLLRGSIKEEDVLVLPLDMLRCDTHKPAVEHVVNYFKQIDVLVNNAGRTQRGETIRTDVDVQREILELNVLGPISLTTAVLPRMVEQQRGHLVVVSSLASKMGLPMSATYCASKAAVNRWFESVCVEHTTDHIDVTLILPGPVFSDLFEAAFTEQAGRIHGQPAKPTDKRMATARCAELAAVAIANRVSEAWVAQQPYLAMFYLAQYMPDISRW</sequence>
<dbReference type="InterPro" id="IPR053011">
    <property type="entry name" value="SDR_family_member_7"/>
</dbReference>
<name>A0AAD9P5Y8_RIDPI</name>
<evidence type="ECO:0000256" key="3">
    <source>
        <dbReference type="SAM" id="Phobius"/>
    </source>
</evidence>
<dbReference type="InterPro" id="IPR002347">
    <property type="entry name" value="SDR_fam"/>
</dbReference>
<dbReference type="AlphaFoldDB" id="A0AAD9P5Y8"/>
<dbReference type="InterPro" id="IPR036291">
    <property type="entry name" value="NAD(P)-bd_dom_sf"/>
</dbReference>
<dbReference type="PRINTS" id="PR00080">
    <property type="entry name" value="SDRFAMILY"/>
</dbReference>
<evidence type="ECO:0000259" key="4">
    <source>
        <dbReference type="SMART" id="SM00822"/>
    </source>
</evidence>
<dbReference type="Proteomes" id="UP001209878">
    <property type="component" value="Unassembled WGS sequence"/>
</dbReference>
<feature type="transmembrane region" description="Helical" evidence="3">
    <location>
        <begin position="6"/>
        <end position="24"/>
    </location>
</feature>
<gene>
    <name evidence="5" type="ORF">NP493_126g08024</name>
</gene>
<evidence type="ECO:0000256" key="1">
    <source>
        <dbReference type="ARBA" id="ARBA00023002"/>
    </source>
</evidence>
<dbReference type="InterPro" id="IPR020904">
    <property type="entry name" value="Sc_DH/Rdtase_CS"/>
</dbReference>
<dbReference type="PANTHER" id="PTHR44269:SF1">
    <property type="entry name" value="DEHYDROGENASE_REDUCTASE SDR FAMILY MEMBER 7"/>
    <property type="match status" value="1"/>
</dbReference>
<dbReference type="SMART" id="SM00822">
    <property type="entry name" value="PKS_KR"/>
    <property type="match status" value="1"/>
</dbReference>
<reference evidence="5" key="1">
    <citation type="journal article" date="2023" name="Mol. Biol. Evol.">
        <title>Third-Generation Sequencing Reveals the Adaptive Role of the Epigenome in Three Deep-Sea Polychaetes.</title>
        <authorList>
            <person name="Perez M."/>
            <person name="Aroh O."/>
            <person name="Sun Y."/>
            <person name="Lan Y."/>
            <person name="Juniper S.K."/>
            <person name="Young C.R."/>
            <person name="Angers B."/>
            <person name="Qian P.Y."/>
        </authorList>
    </citation>
    <scope>NUCLEOTIDE SEQUENCE</scope>
    <source>
        <strain evidence="5">R07B-5</strain>
    </source>
</reference>
<dbReference type="EMBL" id="JAODUO010000126">
    <property type="protein sequence ID" value="KAK2188664.1"/>
    <property type="molecule type" value="Genomic_DNA"/>
</dbReference>
<dbReference type="GO" id="GO:0006629">
    <property type="term" value="P:lipid metabolic process"/>
    <property type="evidence" value="ECO:0007669"/>
    <property type="project" value="UniProtKB-ARBA"/>
</dbReference>
<dbReference type="Gene3D" id="3.40.50.720">
    <property type="entry name" value="NAD(P)-binding Rossmann-like Domain"/>
    <property type="match status" value="1"/>
</dbReference>
<keyword evidence="6" id="KW-1185">Reference proteome</keyword>
<comment type="caution">
    <text evidence="5">The sequence shown here is derived from an EMBL/GenBank/DDBJ whole genome shotgun (WGS) entry which is preliminary data.</text>
</comment>
<dbReference type="PROSITE" id="PS00061">
    <property type="entry name" value="ADH_SHORT"/>
    <property type="match status" value="1"/>
</dbReference>
<feature type="domain" description="Ketoreductase" evidence="4">
    <location>
        <begin position="47"/>
        <end position="232"/>
    </location>
</feature>
<dbReference type="Pfam" id="PF00106">
    <property type="entry name" value="adh_short"/>
    <property type="match status" value="1"/>
</dbReference>
<dbReference type="PANTHER" id="PTHR44269">
    <property type="entry name" value="DEHYDROGENASE/REDUCTASE SDR FAMILY MEMBER 7-RELATED"/>
    <property type="match status" value="1"/>
</dbReference>
<proteinExistence type="inferred from homology"/>
<dbReference type="GO" id="GO:0016491">
    <property type="term" value="F:oxidoreductase activity"/>
    <property type="evidence" value="ECO:0007669"/>
    <property type="project" value="UniProtKB-KW"/>
</dbReference>
<keyword evidence="3" id="KW-1133">Transmembrane helix</keyword>
<keyword evidence="1" id="KW-0560">Oxidoreductase</keyword>